<sequence>MLSDAQISDYGPEDALGWSPLVDTSMMYQQGSSVEQMGTIPVPTVSIILHLGKEERKKEMEKKEEKEKEMKNEEKKEKEEERKKEMEKKKEEEETKKNLRHRAVVKSGPQEIDLAFAFLLEHEGWSPGGGRLRRRKFGGNARK</sequence>
<proteinExistence type="predicted"/>
<comment type="caution">
    <text evidence="2">The sequence shown here is derived from an EMBL/GenBank/DDBJ whole genome shotgun (WGS) entry which is preliminary data.</text>
</comment>
<protein>
    <submittedName>
        <fullName evidence="2">Uncharacterized protein</fullName>
    </submittedName>
</protein>
<organism evidence="2 3">
    <name type="scientific">Liparis tanakae</name>
    <name type="common">Tanaka's snailfish</name>
    <dbReference type="NCBI Taxonomy" id="230148"/>
    <lineage>
        <taxon>Eukaryota</taxon>
        <taxon>Metazoa</taxon>
        <taxon>Chordata</taxon>
        <taxon>Craniata</taxon>
        <taxon>Vertebrata</taxon>
        <taxon>Euteleostomi</taxon>
        <taxon>Actinopterygii</taxon>
        <taxon>Neopterygii</taxon>
        <taxon>Teleostei</taxon>
        <taxon>Neoteleostei</taxon>
        <taxon>Acanthomorphata</taxon>
        <taxon>Eupercaria</taxon>
        <taxon>Perciformes</taxon>
        <taxon>Cottioidei</taxon>
        <taxon>Cottales</taxon>
        <taxon>Liparidae</taxon>
        <taxon>Liparis</taxon>
    </lineage>
</organism>
<feature type="compositionally biased region" description="Basic and acidic residues" evidence="1">
    <location>
        <begin position="52"/>
        <end position="97"/>
    </location>
</feature>
<name>A0A4Z2HBB6_9TELE</name>
<keyword evidence="3" id="KW-1185">Reference proteome</keyword>
<dbReference type="EMBL" id="SRLO01000284">
    <property type="protein sequence ID" value="TNN62921.1"/>
    <property type="molecule type" value="Genomic_DNA"/>
</dbReference>
<accession>A0A4Z2HBB6</accession>
<feature type="region of interest" description="Disordered" evidence="1">
    <location>
        <begin position="52"/>
        <end position="102"/>
    </location>
</feature>
<evidence type="ECO:0000313" key="3">
    <source>
        <dbReference type="Proteomes" id="UP000314294"/>
    </source>
</evidence>
<evidence type="ECO:0000313" key="2">
    <source>
        <dbReference type="EMBL" id="TNN62921.1"/>
    </source>
</evidence>
<evidence type="ECO:0000256" key="1">
    <source>
        <dbReference type="SAM" id="MobiDB-lite"/>
    </source>
</evidence>
<feature type="region of interest" description="Disordered" evidence="1">
    <location>
        <begin position="124"/>
        <end position="143"/>
    </location>
</feature>
<reference evidence="2 3" key="1">
    <citation type="submission" date="2019-03" db="EMBL/GenBank/DDBJ databases">
        <title>First draft genome of Liparis tanakae, snailfish: a comprehensive survey of snailfish specific genes.</title>
        <authorList>
            <person name="Kim W."/>
            <person name="Song I."/>
            <person name="Jeong J.-H."/>
            <person name="Kim D."/>
            <person name="Kim S."/>
            <person name="Ryu S."/>
            <person name="Song J.Y."/>
            <person name="Lee S.K."/>
        </authorList>
    </citation>
    <scope>NUCLEOTIDE SEQUENCE [LARGE SCALE GENOMIC DNA]</scope>
    <source>
        <tissue evidence="2">Muscle</tissue>
    </source>
</reference>
<dbReference type="AlphaFoldDB" id="A0A4Z2HBB6"/>
<feature type="compositionally biased region" description="Basic residues" evidence="1">
    <location>
        <begin position="131"/>
        <end position="143"/>
    </location>
</feature>
<dbReference type="Proteomes" id="UP000314294">
    <property type="component" value="Unassembled WGS sequence"/>
</dbReference>
<gene>
    <name evidence="2" type="ORF">EYF80_026873</name>
</gene>